<evidence type="ECO:0000256" key="1">
    <source>
        <dbReference type="SAM" id="MobiDB-lite"/>
    </source>
</evidence>
<proteinExistence type="predicted"/>
<dbReference type="AlphaFoldDB" id="A0A0M3HTE0"/>
<dbReference type="Proteomes" id="UP000036681">
    <property type="component" value="Unplaced"/>
</dbReference>
<organism evidence="2 3">
    <name type="scientific">Ascaris lumbricoides</name>
    <name type="common">Giant roundworm</name>
    <dbReference type="NCBI Taxonomy" id="6252"/>
    <lineage>
        <taxon>Eukaryota</taxon>
        <taxon>Metazoa</taxon>
        <taxon>Ecdysozoa</taxon>
        <taxon>Nematoda</taxon>
        <taxon>Chromadorea</taxon>
        <taxon>Rhabditida</taxon>
        <taxon>Spirurina</taxon>
        <taxon>Ascaridomorpha</taxon>
        <taxon>Ascaridoidea</taxon>
        <taxon>Ascarididae</taxon>
        <taxon>Ascaris</taxon>
    </lineage>
</organism>
<keyword evidence="2" id="KW-1185">Reference proteome</keyword>
<evidence type="ECO:0000313" key="2">
    <source>
        <dbReference type="Proteomes" id="UP000036681"/>
    </source>
</evidence>
<evidence type="ECO:0000313" key="3">
    <source>
        <dbReference type="WBParaSite" id="ALUE_0000589701-mRNA-1"/>
    </source>
</evidence>
<feature type="region of interest" description="Disordered" evidence="1">
    <location>
        <begin position="69"/>
        <end position="91"/>
    </location>
</feature>
<reference evidence="3" key="1">
    <citation type="submission" date="2017-02" db="UniProtKB">
        <authorList>
            <consortium name="WormBaseParasite"/>
        </authorList>
    </citation>
    <scope>IDENTIFICATION</scope>
</reference>
<dbReference type="WBParaSite" id="ALUE_0000589701-mRNA-1">
    <property type="protein sequence ID" value="ALUE_0000589701-mRNA-1"/>
    <property type="gene ID" value="ALUE_0000589701"/>
</dbReference>
<accession>A0A0M3HTE0</accession>
<protein>
    <submittedName>
        <fullName evidence="3">RNase H domain-containing protein</fullName>
    </submittedName>
</protein>
<sequence>MLDDEIPISKHYSFLLPNELNHMKAVPCHAGMNDDLQRQTEKTREQGVTVTYQKTDDVSTILEKRPWRQQAEKSVPAFAPENRQWRQRVKN</sequence>
<name>A0A0M3HTE0_ASCLU</name>